<gene>
    <name evidence="2" type="ORF">Poly30_07570</name>
</gene>
<dbReference type="Proteomes" id="UP000320390">
    <property type="component" value="Chromosome"/>
</dbReference>
<dbReference type="InterPro" id="IPR036280">
    <property type="entry name" value="Multihaem_cyt_sf"/>
</dbReference>
<keyword evidence="1" id="KW-0732">Signal</keyword>
<name>A0A518EMH4_9BACT</name>
<dbReference type="OrthoDB" id="245844at2"/>
<dbReference type="EMBL" id="CP036434">
    <property type="protein sequence ID" value="QDV05261.1"/>
    <property type="molecule type" value="Genomic_DNA"/>
</dbReference>
<dbReference type="RefSeq" id="WP_145194676.1">
    <property type="nucleotide sequence ID" value="NZ_CP036434.1"/>
</dbReference>
<dbReference type="AlphaFoldDB" id="A0A518EMH4"/>
<keyword evidence="3" id="KW-1185">Reference proteome</keyword>
<dbReference type="PROSITE" id="PS51257">
    <property type="entry name" value="PROKAR_LIPOPROTEIN"/>
    <property type="match status" value="1"/>
</dbReference>
<proteinExistence type="predicted"/>
<organism evidence="2 3">
    <name type="scientific">Saltatorellus ferox</name>
    <dbReference type="NCBI Taxonomy" id="2528018"/>
    <lineage>
        <taxon>Bacteria</taxon>
        <taxon>Pseudomonadati</taxon>
        <taxon>Planctomycetota</taxon>
        <taxon>Planctomycetia</taxon>
        <taxon>Planctomycetia incertae sedis</taxon>
        <taxon>Saltatorellus</taxon>
    </lineage>
</organism>
<evidence type="ECO:0000313" key="2">
    <source>
        <dbReference type="EMBL" id="QDV05261.1"/>
    </source>
</evidence>
<evidence type="ECO:0000313" key="3">
    <source>
        <dbReference type="Proteomes" id="UP000320390"/>
    </source>
</evidence>
<evidence type="ECO:0000256" key="1">
    <source>
        <dbReference type="ARBA" id="ARBA00022729"/>
    </source>
</evidence>
<accession>A0A518EMH4</accession>
<sequence>MAPTERLPRNPLLLALASLMLFACVGGQLFQSEPQGWWAERGPVVPHETFPASCDLCHEPGDWVTLKPDFEFDHEKETGVALEGAHEGAQCLRCHNDRGPVADFAALGCAGCHEDVHEGLQGKRCDTCHDQQKWRVTGMIAEHARTRFPLVGAHAATACRRCHEGIEAGILAPLDVECISCHQADLARAASPNHVANGWTESCDRCHIPTGWNGAAFNHNTFPLTGQHRVTNCAECHVNNVYAGTPRDCVECHRQEYLGTTDPNHIASGFPEDCAQCHTTSGWDGAFFNHSTYPLTGRHATADCAQCHANNVYSGTPRDCVECHRQEYLSTNDPPHVSSGFPETCQQCHNTSSWGDANFDHTFPINSGDHRNFDCMECHQTPSNYLNVSCIHCHDHRQSRMDDKHSDVNNYTWSSPACISCHPDGRADD</sequence>
<dbReference type="Gene3D" id="3.90.10.10">
    <property type="entry name" value="Cytochrome C3"/>
    <property type="match status" value="4"/>
</dbReference>
<dbReference type="PANTHER" id="PTHR35038">
    <property type="entry name" value="DISSIMILATORY SULFITE REDUCTASE SIRA"/>
    <property type="match status" value="1"/>
</dbReference>
<protein>
    <submittedName>
        <fullName evidence="2">Class III cytochrome C family protein</fullName>
    </submittedName>
</protein>
<dbReference type="SUPFAM" id="SSF48695">
    <property type="entry name" value="Multiheme cytochromes"/>
    <property type="match status" value="2"/>
</dbReference>
<reference evidence="2 3" key="1">
    <citation type="submission" date="2019-02" db="EMBL/GenBank/DDBJ databases">
        <title>Deep-cultivation of Planctomycetes and their phenomic and genomic characterization uncovers novel biology.</title>
        <authorList>
            <person name="Wiegand S."/>
            <person name="Jogler M."/>
            <person name="Boedeker C."/>
            <person name="Pinto D."/>
            <person name="Vollmers J."/>
            <person name="Rivas-Marin E."/>
            <person name="Kohn T."/>
            <person name="Peeters S.H."/>
            <person name="Heuer A."/>
            <person name="Rast P."/>
            <person name="Oberbeckmann S."/>
            <person name="Bunk B."/>
            <person name="Jeske O."/>
            <person name="Meyerdierks A."/>
            <person name="Storesund J.E."/>
            <person name="Kallscheuer N."/>
            <person name="Luecker S."/>
            <person name="Lage O.M."/>
            <person name="Pohl T."/>
            <person name="Merkel B.J."/>
            <person name="Hornburger P."/>
            <person name="Mueller R.-W."/>
            <person name="Bruemmer F."/>
            <person name="Labrenz M."/>
            <person name="Spormann A.M."/>
            <person name="Op den Camp H."/>
            <person name="Overmann J."/>
            <person name="Amann R."/>
            <person name="Jetten M.S.M."/>
            <person name="Mascher T."/>
            <person name="Medema M.H."/>
            <person name="Devos D.P."/>
            <person name="Kaster A.-K."/>
            <person name="Ovreas L."/>
            <person name="Rohde M."/>
            <person name="Galperin M.Y."/>
            <person name="Jogler C."/>
        </authorList>
    </citation>
    <scope>NUCLEOTIDE SEQUENCE [LARGE SCALE GENOMIC DNA]</scope>
    <source>
        <strain evidence="2 3">Poly30</strain>
    </source>
</reference>
<dbReference type="InterPro" id="IPR051829">
    <property type="entry name" value="Multiheme_Cytochr_ET"/>
</dbReference>